<dbReference type="Pfam" id="PF04082">
    <property type="entry name" value="Fungal_trans"/>
    <property type="match status" value="1"/>
</dbReference>
<dbReference type="GO" id="GO:0006351">
    <property type="term" value="P:DNA-templated transcription"/>
    <property type="evidence" value="ECO:0007669"/>
    <property type="project" value="InterPro"/>
</dbReference>
<dbReference type="Proteomes" id="UP000813444">
    <property type="component" value="Unassembled WGS sequence"/>
</dbReference>
<dbReference type="EMBL" id="JAGPNK010000018">
    <property type="protein sequence ID" value="KAH7305536.1"/>
    <property type="molecule type" value="Genomic_DNA"/>
</dbReference>
<evidence type="ECO:0000259" key="8">
    <source>
        <dbReference type="PROSITE" id="PS50048"/>
    </source>
</evidence>
<evidence type="ECO:0000256" key="3">
    <source>
        <dbReference type="ARBA" id="ARBA00023015"/>
    </source>
</evidence>
<evidence type="ECO:0000313" key="10">
    <source>
        <dbReference type="Proteomes" id="UP000813444"/>
    </source>
</evidence>
<dbReference type="GO" id="GO:0005634">
    <property type="term" value="C:nucleus"/>
    <property type="evidence" value="ECO:0007669"/>
    <property type="project" value="UniProtKB-SubCell"/>
</dbReference>
<keyword evidence="6" id="KW-0539">Nucleus</keyword>
<dbReference type="InterPro" id="IPR001138">
    <property type="entry name" value="Zn2Cys6_DnaBD"/>
</dbReference>
<gene>
    <name evidence="9" type="ORF">B0I35DRAFT_361864</name>
</gene>
<evidence type="ECO:0000256" key="6">
    <source>
        <dbReference type="ARBA" id="ARBA00023242"/>
    </source>
</evidence>
<reference evidence="9" key="1">
    <citation type="journal article" date="2021" name="Nat. Commun.">
        <title>Genetic determinants of endophytism in the Arabidopsis root mycobiome.</title>
        <authorList>
            <person name="Mesny F."/>
            <person name="Miyauchi S."/>
            <person name="Thiergart T."/>
            <person name="Pickel B."/>
            <person name="Atanasova L."/>
            <person name="Karlsson M."/>
            <person name="Huettel B."/>
            <person name="Barry K.W."/>
            <person name="Haridas S."/>
            <person name="Chen C."/>
            <person name="Bauer D."/>
            <person name="Andreopoulos W."/>
            <person name="Pangilinan J."/>
            <person name="LaButti K."/>
            <person name="Riley R."/>
            <person name="Lipzen A."/>
            <person name="Clum A."/>
            <person name="Drula E."/>
            <person name="Henrissat B."/>
            <person name="Kohler A."/>
            <person name="Grigoriev I.V."/>
            <person name="Martin F.M."/>
            <person name="Hacquard S."/>
        </authorList>
    </citation>
    <scope>NUCLEOTIDE SEQUENCE</scope>
    <source>
        <strain evidence="9">MPI-CAGE-CH-0235</strain>
    </source>
</reference>
<dbReference type="GO" id="GO:0000981">
    <property type="term" value="F:DNA-binding transcription factor activity, RNA polymerase II-specific"/>
    <property type="evidence" value="ECO:0007669"/>
    <property type="project" value="InterPro"/>
</dbReference>
<evidence type="ECO:0000256" key="5">
    <source>
        <dbReference type="ARBA" id="ARBA00023163"/>
    </source>
</evidence>
<keyword evidence="10" id="KW-1185">Reference proteome</keyword>
<keyword evidence="4" id="KW-0238">DNA-binding</keyword>
<name>A0A8K0SG74_9HYPO</name>
<evidence type="ECO:0000256" key="4">
    <source>
        <dbReference type="ARBA" id="ARBA00023125"/>
    </source>
</evidence>
<protein>
    <submittedName>
        <fullName evidence="9">Fungal-specific transcription factor domain-containing protein</fullName>
    </submittedName>
</protein>
<dbReference type="AlphaFoldDB" id="A0A8K0SG74"/>
<keyword evidence="2" id="KW-0479">Metal-binding</keyword>
<keyword evidence="5" id="KW-0804">Transcription</keyword>
<dbReference type="GO" id="GO:0000976">
    <property type="term" value="F:transcription cis-regulatory region binding"/>
    <property type="evidence" value="ECO:0007669"/>
    <property type="project" value="TreeGrafter"/>
</dbReference>
<dbReference type="PROSITE" id="PS00463">
    <property type="entry name" value="ZN2_CY6_FUNGAL_1"/>
    <property type="match status" value="1"/>
</dbReference>
<dbReference type="OrthoDB" id="3163292at2759"/>
<proteinExistence type="predicted"/>
<dbReference type="CDD" id="cd12148">
    <property type="entry name" value="fungal_TF_MHR"/>
    <property type="match status" value="1"/>
</dbReference>
<feature type="domain" description="Zn(2)-C6 fungal-type" evidence="8">
    <location>
        <begin position="3"/>
        <end position="35"/>
    </location>
</feature>
<dbReference type="InterPro" id="IPR051089">
    <property type="entry name" value="prtT"/>
</dbReference>
<dbReference type="PANTHER" id="PTHR31845:SF17">
    <property type="entry name" value="ZN(II)2CYS6 TRANSCRIPTION FACTOR (EUROFUNG)"/>
    <property type="match status" value="1"/>
</dbReference>
<dbReference type="SUPFAM" id="SSF57701">
    <property type="entry name" value="Zn2/Cys6 DNA-binding domain"/>
    <property type="match status" value="1"/>
</dbReference>
<dbReference type="PROSITE" id="PS50048">
    <property type="entry name" value="ZN2_CY6_FUNGAL_2"/>
    <property type="match status" value="1"/>
</dbReference>
<dbReference type="SMART" id="SM00906">
    <property type="entry name" value="Fungal_trans"/>
    <property type="match status" value="1"/>
</dbReference>
<comment type="subcellular location">
    <subcellularLocation>
        <location evidence="1">Nucleus</location>
    </subcellularLocation>
</comment>
<dbReference type="InterPro" id="IPR007219">
    <property type="entry name" value="XnlR_reg_dom"/>
</dbReference>
<dbReference type="InterPro" id="IPR036864">
    <property type="entry name" value="Zn2-C6_fun-type_DNA-bd_sf"/>
</dbReference>
<dbReference type="PANTHER" id="PTHR31845">
    <property type="entry name" value="FINGER DOMAIN PROTEIN, PUTATIVE-RELATED"/>
    <property type="match status" value="1"/>
</dbReference>
<comment type="caution">
    <text evidence="9">The sequence shown here is derived from an EMBL/GenBank/DDBJ whole genome shotgun (WGS) entry which is preliminary data.</text>
</comment>
<evidence type="ECO:0000313" key="9">
    <source>
        <dbReference type="EMBL" id="KAH7305536.1"/>
    </source>
</evidence>
<sequence length="621" mass="69913">MNACLACRRIKIRCRVSSNSSVCERCSRKSLECIFQKHRRARKPGTRTGNTTISTVPVSLQAEVTLPLDGACPNDTPGPNTSRSIGELASPGRDATERPPAISTDGLQPSGVLNHTAMSGRFSLRQILSTHDVEPLGSQKDASSFSSNDPIELRLVHYTIAHSLFGSFFTELNPYICQLDPYLHTFNYVRDRSSFLFTSILAVSSKFFNPSLHRGLYDHAQKLFTHAFQTGAKSAEVAQATLILTYWKEPQDTRAWTSLGYAIRLCMDMGWHRLTYSPELASPASNNRPREIRNIERTWYVLFVYDRSMSLQTGRPYMIERSAFIESVDLWCRDRLASDNDLLLASFVTLRLETADIFTMLRSEQKFAERQVIKVASSMLESLNKRIDRWKDRWSRAIQANTDDNGHRTCHHFLLAFYSAHAQLQLYTLPLQVIITSGDVEHSPGFEIMWSAFRNAQEMMHLIGQYSSCLYLAQDSIHVMTAYAAAFLVKLLFSVSPNLVEQIEDHVIESIRNTYSVFFKEQAPTGSSCTLQAKFLGKIYSDLAKRQLEANAVGGCTAAAQGPVDARDRTDGVATEDTSDVAILDFIGQEMPDFYLQSNDALDEWFRVAGFSMEGGYFITD</sequence>
<evidence type="ECO:0000256" key="2">
    <source>
        <dbReference type="ARBA" id="ARBA00022723"/>
    </source>
</evidence>
<organism evidence="9 10">
    <name type="scientific">Stachybotrys elegans</name>
    <dbReference type="NCBI Taxonomy" id="80388"/>
    <lineage>
        <taxon>Eukaryota</taxon>
        <taxon>Fungi</taxon>
        <taxon>Dikarya</taxon>
        <taxon>Ascomycota</taxon>
        <taxon>Pezizomycotina</taxon>
        <taxon>Sordariomycetes</taxon>
        <taxon>Hypocreomycetidae</taxon>
        <taxon>Hypocreales</taxon>
        <taxon>Stachybotryaceae</taxon>
        <taxon>Stachybotrys</taxon>
    </lineage>
</organism>
<feature type="region of interest" description="Disordered" evidence="7">
    <location>
        <begin position="73"/>
        <end position="110"/>
    </location>
</feature>
<evidence type="ECO:0000256" key="7">
    <source>
        <dbReference type="SAM" id="MobiDB-lite"/>
    </source>
</evidence>
<keyword evidence="3" id="KW-0805">Transcription regulation</keyword>
<dbReference type="Gene3D" id="4.10.240.10">
    <property type="entry name" value="Zn(2)-C6 fungal-type DNA-binding domain"/>
    <property type="match status" value="1"/>
</dbReference>
<dbReference type="GO" id="GO:0008270">
    <property type="term" value="F:zinc ion binding"/>
    <property type="evidence" value="ECO:0007669"/>
    <property type="project" value="InterPro"/>
</dbReference>
<evidence type="ECO:0000256" key="1">
    <source>
        <dbReference type="ARBA" id="ARBA00004123"/>
    </source>
</evidence>
<accession>A0A8K0SG74</accession>
<dbReference type="CDD" id="cd00067">
    <property type="entry name" value="GAL4"/>
    <property type="match status" value="1"/>
</dbReference>